<evidence type="ECO:0000259" key="1">
    <source>
        <dbReference type="Pfam" id="PF01636"/>
    </source>
</evidence>
<dbReference type="PANTHER" id="PTHR21310:SF37">
    <property type="entry name" value="AMINOGLYCOSIDE PHOSPHOTRANSFERASE DOMAIN-CONTAINING PROTEIN"/>
    <property type="match status" value="1"/>
</dbReference>
<keyword evidence="3" id="KW-1185">Reference proteome</keyword>
<evidence type="ECO:0000313" key="3">
    <source>
        <dbReference type="Proteomes" id="UP000225277"/>
    </source>
</evidence>
<accession>A0A2D3VHA1</accession>
<dbReference type="InterPro" id="IPR051678">
    <property type="entry name" value="AGP_Transferase"/>
</dbReference>
<dbReference type="Pfam" id="PF01636">
    <property type="entry name" value="APH"/>
    <property type="match status" value="1"/>
</dbReference>
<dbReference type="EMBL" id="FJUY01000008">
    <property type="protein sequence ID" value="CZT20113.1"/>
    <property type="molecule type" value="Genomic_DNA"/>
</dbReference>
<dbReference type="OrthoDB" id="3645574at2759"/>
<dbReference type="AlphaFoldDB" id="A0A2D3VHA1"/>
<dbReference type="Proteomes" id="UP000225277">
    <property type="component" value="Unassembled WGS sequence"/>
</dbReference>
<dbReference type="PANTHER" id="PTHR21310">
    <property type="entry name" value="AMINOGLYCOSIDE PHOSPHOTRANSFERASE-RELATED-RELATED"/>
    <property type="match status" value="1"/>
</dbReference>
<feature type="domain" description="Aminoglycoside phosphotransferase" evidence="1">
    <location>
        <begin position="110"/>
        <end position="374"/>
    </location>
</feature>
<gene>
    <name evidence="2" type="ORF">RCC_05970</name>
</gene>
<sequence>MGVIELLRGPITLSAAREKSYDVIHASQYPRQKHAFYEELQGQRNTIRAVVAHHLGVATEQCEVSPQEYWRHGSFKLCVPISVSAHDPSLPKSVMVRLPLPYRVGEAKRPGNADEKLRGEAAAYAWIQQFCPSVPIPQLYGFGLSTGQRFTNLKCLPWWSRWLQRARRLVLTLLGRPLPSRYACHNASYIPFLRTGYLIIETIVGGEMLSDTWKDKHDDVRLQNNLYRGLACTLLSLTRIPLPRIGAFRLDDNGYLHLDNRPLSMEFVMQENEGIPLEVPRNATLSTVDDFILQQLAALDTRMIHQPNAVENYSDGWFQMAGLAAARAAFPHMFCPELRSGPFAFSLTDLHPSNIIVDDDWNIVSIIDLEFSCAWPIEFQQPPYWLGGQLIDEVDRETFGPEHEQFVEVLEEQERLLGRSEANSLSSIMRQAWASGSFWATLAIKDPISFTTIFYDRIVPYHLSYIAEEIQTTDYKFLASL</sequence>
<protein>
    <recommendedName>
        <fullName evidence="1">Aminoglycoside phosphotransferase domain-containing protein</fullName>
    </recommendedName>
</protein>
<dbReference type="STRING" id="112498.A0A2D3VHA1"/>
<dbReference type="InterPro" id="IPR011009">
    <property type="entry name" value="Kinase-like_dom_sf"/>
</dbReference>
<dbReference type="GeneID" id="35601116"/>
<name>A0A2D3VHA1_9PEZI</name>
<proteinExistence type="predicted"/>
<reference evidence="2 3" key="1">
    <citation type="submission" date="2016-03" db="EMBL/GenBank/DDBJ databases">
        <authorList>
            <person name="Ploux O."/>
        </authorList>
    </citation>
    <scope>NUCLEOTIDE SEQUENCE [LARGE SCALE GENOMIC DNA]</scope>
    <source>
        <strain evidence="2 3">URUG2</strain>
    </source>
</reference>
<evidence type="ECO:0000313" key="2">
    <source>
        <dbReference type="EMBL" id="CZT20113.1"/>
    </source>
</evidence>
<dbReference type="SUPFAM" id="SSF56112">
    <property type="entry name" value="Protein kinase-like (PK-like)"/>
    <property type="match status" value="1"/>
</dbReference>
<dbReference type="RefSeq" id="XP_023627002.1">
    <property type="nucleotide sequence ID" value="XM_023771234.1"/>
</dbReference>
<organism evidence="2 3">
    <name type="scientific">Ramularia collo-cygni</name>
    <dbReference type="NCBI Taxonomy" id="112498"/>
    <lineage>
        <taxon>Eukaryota</taxon>
        <taxon>Fungi</taxon>
        <taxon>Dikarya</taxon>
        <taxon>Ascomycota</taxon>
        <taxon>Pezizomycotina</taxon>
        <taxon>Dothideomycetes</taxon>
        <taxon>Dothideomycetidae</taxon>
        <taxon>Mycosphaerellales</taxon>
        <taxon>Mycosphaerellaceae</taxon>
        <taxon>Ramularia</taxon>
    </lineage>
</organism>
<dbReference type="InterPro" id="IPR002575">
    <property type="entry name" value="Aminoglycoside_PTrfase"/>
</dbReference>